<dbReference type="Proteomes" id="UP000800200">
    <property type="component" value="Unassembled WGS sequence"/>
</dbReference>
<name>A0A6A6DQA0_9PEZI</name>
<dbReference type="PANTHER" id="PTHR48229">
    <property type="entry name" value="CAIB/BAIF FAMILY ENZYME (AFU_ORTHOLOGUE AFUA_1G05360)-RELATED"/>
    <property type="match status" value="1"/>
</dbReference>
<dbReference type="Pfam" id="PF02515">
    <property type="entry name" value="CoA_transf_3"/>
    <property type="match status" value="1"/>
</dbReference>
<comment type="similarity">
    <text evidence="1">Belongs to the CoA-transferase III family.</text>
</comment>
<sequence length="553" mass="61689">MAVGEHVRIGDEAFKILDHLLLKNSALQIPPESCDRLSSIRFTPEAYPIAPTPCKLSESALALWALVGVFSALISEERYNLPEQTITIDVHTATLFPMSCFMFELDGKGIWHPDVKTRMDHMDLGKFTEPYRGLATNIYKTRDDRYFQLHGSLNTTATLNMLQLPQHRHDLTSADSAKIKEIYADEVAKHDAEWLDIDANEFWRQAGTICLTHEEFLQTPHGQVSKDEPLYTIDIVHHALPPVRWPSTEDIRHRPLAGIKVLDLTRVVAGPTISKTLAPVGADMLRISSENVPEPSSLVFDMQIGKRDCSIDLKSKEGKLAFRRLLEDVDVIIDGYRPGAIERMGFSRTMVHEIANRRGKGIIYARENCYGWLGEWKHRSGWQQISDCVTGVSWAQGKFLGLGEPVIPLLPNSDYQTGIVGAAAILQALRSRATSGGSYNVDTSLNAFNLWYLNLGLHSAEVAQDIRAKHPTRQTCKRATGEGAGELFDPARFTAEEVELGNGIERATYLDWTKIVTFSSTESAANGSGNRTEVRLGYDRGPCMPGSHKVSWY</sequence>
<dbReference type="SUPFAM" id="SSF89796">
    <property type="entry name" value="CoA-transferase family III (CaiB/BaiF)"/>
    <property type="match status" value="2"/>
</dbReference>
<dbReference type="Gene3D" id="3.40.50.10540">
    <property type="entry name" value="Crotonobetainyl-coa:carnitine coa-transferase, domain 1"/>
    <property type="match status" value="1"/>
</dbReference>
<evidence type="ECO:0000256" key="1">
    <source>
        <dbReference type="ARBA" id="ARBA00008383"/>
    </source>
</evidence>
<accession>A0A6A6DQA0</accession>
<dbReference type="InterPro" id="IPR003673">
    <property type="entry name" value="CoA-Trfase_fam_III"/>
</dbReference>
<dbReference type="PANTHER" id="PTHR48229:SF1">
    <property type="entry name" value="ALPHA METHYLACYL-COA RACEMASE-RELATED"/>
    <property type="match status" value="1"/>
</dbReference>
<keyword evidence="3" id="KW-1185">Reference proteome</keyword>
<reference evidence="2" key="1">
    <citation type="journal article" date="2020" name="Stud. Mycol.">
        <title>101 Dothideomycetes genomes: a test case for predicting lifestyles and emergence of pathogens.</title>
        <authorList>
            <person name="Haridas S."/>
            <person name="Albert R."/>
            <person name="Binder M."/>
            <person name="Bloem J."/>
            <person name="Labutti K."/>
            <person name="Salamov A."/>
            <person name="Andreopoulos B."/>
            <person name="Baker S."/>
            <person name="Barry K."/>
            <person name="Bills G."/>
            <person name="Bluhm B."/>
            <person name="Cannon C."/>
            <person name="Castanera R."/>
            <person name="Culley D."/>
            <person name="Daum C."/>
            <person name="Ezra D."/>
            <person name="Gonzalez J."/>
            <person name="Henrissat B."/>
            <person name="Kuo A."/>
            <person name="Liang C."/>
            <person name="Lipzen A."/>
            <person name="Lutzoni F."/>
            <person name="Magnuson J."/>
            <person name="Mondo S."/>
            <person name="Nolan M."/>
            <person name="Ohm R."/>
            <person name="Pangilinan J."/>
            <person name="Park H.-J."/>
            <person name="Ramirez L."/>
            <person name="Alfaro M."/>
            <person name="Sun H."/>
            <person name="Tritt A."/>
            <person name="Yoshinaga Y."/>
            <person name="Zwiers L.-H."/>
            <person name="Turgeon B."/>
            <person name="Goodwin S."/>
            <person name="Spatafora J."/>
            <person name="Crous P."/>
            <person name="Grigoriev I."/>
        </authorList>
    </citation>
    <scope>NUCLEOTIDE SEQUENCE</scope>
    <source>
        <strain evidence="2">CBS 207.26</strain>
    </source>
</reference>
<evidence type="ECO:0000313" key="2">
    <source>
        <dbReference type="EMBL" id="KAF2181175.1"/>
    </source>
</evidence>
<dbReference type="AlphaFoldDB" id="A0A6A6DQA0"/>
<gene>
    <name evidence="2" type="ORF">K469DRAFT_729568</name>
</gene>
<dbReference type="InterPro" id="IPR023606">
    <property type="entry name" value="CoA-Trfase_III_dom_1_sf"/>
</dbReference>
<dbReference type="InterPro" id="IPR052985">
    <property type="entry name" value="CoA-trans_III_biosynth/detox"/>
</dbReference>
<protein>
    <submittedName>
        <fullName evidence="2">CAIB/BAIF family enzyme</fullName>
    </submittedName>
</protein>
<dbReference type="GO" id="GO:0003824">
    <property type="term" value="F:catalytic activity"/>
    <property type="evidence" value="ECO:0007669"/>
    <property type="project" value="InterPro"/>
</dbReference>
<dbReference type="EMBL" id="ML994654">
    <property type="protein sequence ID" value="KAF2181175.1"/>
    <property type="molecule type" value="Genomic_DNA"/>
</dbReference>
<proteinExistence type="inferred from homology"/>
<dbReference type="OrthoDB" id="2308815at2759"/>
<evidence type="ECO:0000313" key="3">
    <source>
        <dbReference type="Proteomes" id="UP000800200"/>
    </source>
</evidence>
<organism evidence="2 3">
    <name type="scientific">Zopfia rhizophila CBS 207.26</name>
    <dbReference type="NCBI Taxonomy" id="1314779"/>
    <lineage>
        <taxon>Eukaryota</taxon>
        <taxon>Fungi</taxon>
        <taxon>Dikarya</taxon>
        <taxon>Ascomycota</taxon>
        <taxon>Pezizomycotina</taxon>
        <taxon>Dothideomycetes</taxon>
        <taxon>Dothideomycetes incertae sedis</taxon>
        <taxon>Zopfiaceae</taxon>
        <taxon>Zopfia</taxon>
    </lineage>
</organism>